<dbReference type="EMBL" id="FNOK01000060">
    <property type="protein sequence ID" value="SDZ32426.1"/>
    <property type="molecule type" value="Genomic_DNA"/>
</dbReference>
<dbReference type="AlphaFoldDB" id="A0A1H3S340"/>
<sequence length="214" mass="22682">MTGPSRRLTDLPAARRDSLSAECERLAAFTDVELAARLLAGTPTHEARDSALLARWAEVSTGYGAELARSGAAGPADPPRVLERDGGLNRGLMARYRSRPVSTVELYVDALALGEDLAAFLGWQGWFPPGSLRATALAHEEAHARLHDTGVRRALRHRLGHISLRLGRFRILGHVAGADEVAAHGYAGAVVGLGRTPILLTAALTGAVLAFGED</sequence>
<proteinExistence type="predicted"/>
<protein>
    <submittedName>
        <fullName evidence="1">Uncharacterized protein</fullName>
    </submittedName>
</protein>
<dbReference type="STRING" id="418495.SAMN05216215_10605"/>
<keyword evidence="2" id="KW-1185">Reference proteome</keyword>
<accession>A0A1H3S340</accession>
<evidence type="ECO:0000313" key="2">
    <source>
        <dbReference type="Proteomes" id="UP000199529"/>
    </source>
</evidence>
<organism evidence="1 2">
    <name type="scientific">Saccharopolyspora shandongensis</name>
    <dbReference type="NCBI Taxonomy" id="418495"/>
    <lineage>
        <taxon>Bacteria</taxon>
        <taxon>Bacillati</taxon>
        <taxon>Actinomycetota</taxon>
        <taxon>Actinomycetes</taxon>
        <taxon>Pseudonocardiales</taxon>
        <taxon>Pseudonocardiaceae</taxon>
        <taxon>Saccharopolyspora</taxon>
    </lineage>
</organism>
<dbReference type="Proteomes" id="UP000199529">
    <property type="component" value="Unassembled WGS sequence"/>
</dbReference>
<evidence type="ECO:0000313" key="1">
    <source>
        <dbReference type="EMBL" id="SDZ32426.1"/>
    </source>
</evidence>
<name>A0A1H3S340_9PSEU</name>
<dbReference type="RefSeq" id="WP_245761675.1">
    <property type="nucleotide sequence ID" value="NZ_FNOK01000060.1"/>
</dbReference>
<reference evidence="2" key="1">
    <citation type="submission" date="2016-10" db="EMBL/GenBank/DDBJ databases">
        <authorList>
            <person name="Varghese N."/>
            <person name="Submissions S."/>
        </authorList>
    </citation>
    <scope>NUCLEOTIDE SEQUENCE [LARGE SCALE GENOMIC DNA]</scope>
    <source>
        <strain evidence="2">CGMCC 4.3530</strain>
    </source>
</reference>
<gene>
    <name evidence="1" type="ORF">SAMN05216215_10605</name>
</gene>